<accession>A0A9P4K6W1</accession>
<dbReference type="OrthoDB" id="62952at2759"/>
<organism evidence="2 3">
    <name type="scientific">Lojkania enalia</name>
    <dbReference type="NCBI Taxonomy" id="147567"/>
    <lineage>
        <taxon>Eukaryota</taxon>
        <taxon>Fungi</taxon>
        <taxon>Dikarya</taxon>
        <taxon>Ascomycota</taxon>
        <taxon>Pezizomycotina</taxon>
        <taxon>Dothideomycetes</taxon>
        <taxon>Pleosporomycetidae</taxon>
        <taxon>Pleosporales</taxon>
        <taxon>Pleosporales incertae sedis</taxon>
        <taxon>Lojkania</taxon>
    </lineage>
</organism>
<evidence type="ECO:0000313" key="3">
    <source>
        <dbReference type="Proteomes" id="UP000800093"/>
    </source>
</evidence>
<feature type="domain" description="DUF7730" evidence="1">
    <location>
        <begin position="13"/>
        <end position="119"/>
    </location>
</feature>
<dbReference type="PANTHER" id="PTHR42085">
    <property type="entry name" value="F-BOX DOMAIN-CONTAINING PROTEIN"/>
    <property type="match status" value="1"/>
</dbReference>
<gene>
    <name evidence="2" type="ORF">CC78DRAFT_533691</name>
</gene>
<dbReference type="InterPro" id="IPR038883">
    <property type="entry name" value="AN11006-like"/>
</dbReference>
<dbReference type="PANTHER" id="PTHR42085:SF7">
    <property type="entry name" value="F-BOX DOMAIN-CONTAINING PROTEIN"/>
    <property type="match status" value="1"/>
</dbReference>
<reference evidence="3" key="1">
    <citation type="journal article" date="2020" name="Stud. Mycol.">
        <title>101 Dothideomycetes genomes: A test case for predicting lifestyles and emergence of pathogens.</title>
        <authorList>
            <person name="Haridas S."/>
            <person name="Albert R."/>
            <person name="Binder M."/>
            <person name="Bloem J."/>
            <person name="LaButti K."/>
            <person name="Salamov A."/>
            <person name="Andreopoulos B."/>
            <person name="Baker S."/>
            <person name="Barry K."/>
            <person name="Bills G."/>
            <person name="Bluhm B."/>
            <person name="Cannon C."/>
            <person name="Castanera R."/>
            <person name="Culley D."/>
            <person name="Daum C."/>
            <person name="Ezra D."/>
            <person name="Gonzalez J."/>
            <person name="Henrissat B."/>
            <person name="Kuo A."/>
            <person name="Liang C."/>
            <person name="Lipzen A."/>
            <person name="Lutzoni F."/>
            <person name="Magnuson J."/>
            <person name="Mondo S."/>
            <person name="Nolan M."/>
            <person name="Ohm R."/>
            <person name="Pangilinan J."/>
            <person name="Park H.-J."/>
            <person name="Ramirez L."/>
            <person name="Alfaro M."/>
            <person name="Sun H."/>
            <person name="Tritt A."/>
            <person name="Yoshinaga Y."/>
            <person name="Zwiers L.-H."/>
            <person name="Turgeon B."/>
            <person name="Goodwin S."/>
            <person name="Spatafora J."/>
            <person name="Crous P."/>
            <person name="Grigoriev I."/>
        </authorList>
    </citation>
    <scope>NUCLEOTIDE SEQUENCE [LARGE SCALE GENOMIC DNA]</scope>
    <source>
        <strain evidence="3">CBS 304.66</strain>
    </source>
</reference>
<evidence type="ECO:0000259" key="1">
    <source>
        <dbReference type="Pfam" id="PF24864"/>
    </source>
</evidence>
<dbReference type="AlphaFoldDB" id="A0A9P4K6W1"/>
<sequence>MHFQNASDVHEPSLLLRLPVELRRHIYQYVLPTTEHFDVRTQNIPRGRRGNELSLTYVREQGGIGTWKMLKTLSRSDRESGGDILWRRGSIGILATNRQIHEECVDMIYGESVFVIDVAFDSIKFRFRWLVPSSNLMPSRAISFMEHFSQRNLLRIKNYVVNIEHVDNYTGMIKYNYGGKGLTAGIIRQVHNLVDLLAEVPYLNRLQVHLIDGAISRERFPYGRVHRVHDEKNYLESEKVLDPFKRLCSVRKAQVTGVSAECSAELERTMACTRGNPL</sequence>
<proteinExistence type="predicted"/>
<evidence type="ECO:0000313" key="2">
    <source>
        <dbReference type="EMBL" id="KAF2263919.1"/>
    </source>
</evidence>
<dbReference type="EMBL" id="ML986621">
    <property type="protein sequence ID" value="KAF2263919.1"/>
    <property type="molecule type" value="Genomic_DNA"/>
</dbReference>
<dbReference type="Proteomes" id="UP000800093">
    <property type="component" value="Unassembled WGS sequence"/>
</dbReference>
<dbReference type="Pfam" id="PF24864">
    <property type="entry name" value="DUF7730"/>
    <property type="match status" value="1"/>
</dbReference>
<dbReference type="InterPro" id="IPR056632">
    <property type="entry name" value="DUF7730"/>
</dbReference>
<protein>
    <recommendedName>
        <fullName evidence="1">DUF7730 domain-containing protein</fullName>
    </recommendedName>
</protein>
<keyword evidence="3" id="KW-1185">Reference proteome</keyword>
<name>A0A9P4K6W1_9PLEO</name>
<comment type="caution">
    <text evidence="2">The sequence shown here is derived from an EMBL/GenBank/DDBJ whole genome shotgun (WGS) entry which is preliminary data.</text>
</comment>